<evidence type="ECO:0000313" key="8">
    <source>
        <dbReference type="Proteomes" id="UP000193577"/>
    </source>
</evidence>
<keyword evidence="4 5" id="KW-0479">Metal-binding</keyword>
<dbReference type="InterPro" id="IPR015867">
    <property type="entry name" value="N-reg_PII/ATP_PRibTrfase_C"/>
</dbReference>
<comment type="caution">
    <text evidence="7">The sequence shown here is derived from an EMBL/GenBank/DDBJ whole genome shotgun (WGS) entry which is preliminary data.</text>
</comment>
<dbReference type="Proteomes" id="UP000193577">
    <property type="component" value="Unassembled WGS sequence"/>
</dbReference>
<dbReference type="PIRSF" id="PIRSF037489">
    <property type="entry name" value="UCP037489_NIF3_YqfO"/>
    <property type="match status" value="1"/>
</dbReference>
<dbReference type="GO" id="GO:0005737">
    <property type="term" value="C:cytoplasm"/>
    <property type="evidence" value="ECO:0007669"/>
    <property type="project" value="TreeGrafter"/>
</dbReference>
<dbReference type="NCBIfam" id="TIGR00486">
    <property type="entry name" value="YbgI_SA1388"/>
    <property type="match status" value="1"/>
</dbReference>
<dbReference type="OrthoDB" id="9795763at2"/>
<feature type="binding site" evidence="6">
    <location>
        <position position="333"/>
    </location>
    <ligand>
        <name>a divalent metal cation</name>
        <dbReference type="ChEBI" id="CHEBI:60240"/>
        <label>1</label>
    </ligand>
</feature>
<dbReference type="RefSeq" id="WP_085302065.1">
    <property type="nucleotide sequence ID" value="NZ_AP022594.1"/>
</dbReference>
<reference evidence="7 8" key="1">
    <citation type="submission" date="2017-04" db="EMBL/GenBank/DDBJ databases">
        <title>The new phylogeny of genus Mycobacterium.</title>
        <authorList>
            <person name="Tortoli E."/>
            <person name="Trovato A."/>
            <person name="Cirillo D.M."/>
        </authorList>
    </citation>
    <scope>NUCLEOTIDE SEQUENCE [LARGE SCALE GENOMIC DNA]</scope>
    <source>
        <strain evidence="7 8">KCTC 19819</strain>
    </source>
</reference>
<organism evidence="7 8">
    <name type="scientific">Mycolicibacillus koreensis</name>
    <dbReference type="NCBI Taxonomy" id="1069220"/>
    <lineage>
        <taxon>Bacteria</taxon>
        <taxon>Bacillati</taxon>
        <taxon>Actinomycetota</taxon>
        <taxon>Actinomycetes</taxon>
        <taxon>Mycobacteriales</taxon>
        <taxon>Mycobacteriaceae</taxon>
        <taxon>Mycolicibacillus</taxon>
    </lineage>
</organism>
<gene>
    <name evidence="7" type="ORF">B8W67_02070</name>
</gene>
<evidence type="ECO:0000256" key="4">
    <source>
        <dbReference type="ARBA" id="ARBA00022723"/>
    </source>
</evidence>
<dbReference type="InterPro" id="IPR002678">
    <property type="entry name" value="DUF34/NIF3"/>
</dbReference>
<sequence length="385" mass="40615">MTVRLADVIDVLEAAYPERLAQQWDSVGLVCGDPDEPVESVTIAVDATAAVVDEVAERGLLLAHHPLLLRGVDTVAADTPKGALLHRMIRTGRALFTAHTNADSAAPGVSDALAEALGLTVEAVLQPRPAVVDTDKWVIYVPRDDAEAVRAAIFAAGAGRIGDYTHCSWSVTGTGQFLPMDGADPTIGAVGTVEHVTEDRVEVIAEARDRGRVLAALRAAHPFEEPAYDIFAMQPVPTEVGLGRIAVLDRPEPLGAFAARVRDALPATSWGVRAAGDPYATVARVAVCGGAGDSLLDTVAAADVQAYVTADLRHHPADEHRRASSVALVDVAHWASEYPWCHQAGALLRAAFGDDLPVTVSDVRTDPWNVDPAEAVDPSPSEGRE</sequence>
<dbReference type="Gene3D" id="3.30.70.120">
    <property type="match status" value="1"/>
</dbReference>
<evidence type="ECO:0000256" key="5">
    <source>
        <dbReference type="PIRNR" id="PIRNR037489"/>
    </source>
</evidence>
<dbReference type="PANTHER" id="PTHR13799:SF14">
    <property type="entry name" value="GTP CYCLOHYDROLASE 1 TYPE 2 HOMOLOG"/>
    <property type="match status" value="1"/>
</dbReference>
<feature type="binding site" evidence="6">
    <location>
        <position position="65"/>
    </location>
    <ligand>
        <name>a divalent metal cation</name>
        <dbReference type="ChEBI" id="CHEBI:60240"/>
        <label>1</label>
    </ligand>
</feature>
<dbReference type="FunFam" id="3.30.70.120:FF:000006">
    <property type="entry name" value="GTP cyclohydrolase 1 type 2 homolog"/>
    <property type="match status" value="1"/>
</dbReference>
<proteinExistence type="inferred from homology"/>
<dbReference type="SUPFAM" id="SSF102705">
    <property type="entry name" value="NIF3 (NGG1p interacting factor 3)-like"/>
    <property type="match status" value="1"/>
</dbReference>
<name>A0A7I7S8N7_9MYCO</name>
<dbReference type="AlphaFoldDB" id="A0A7I7S8N7"/>
<evidence type="ECO:0000256" key="1">
    <source>
        <dbReference type="ARBA" id="ARBA00006964"/>
    </source>
</evidence>
<dbReference type="EMBL" id="NCXO01000003">
    <property type="protein sequence ID" value="OSC35533.1"/>
    <property type="molecule type" value="Genomic_DNA"/>
</dbReference>
<dbReference type="FunFam" id="3.40.1390.30:FF:000001">
    <property type="entry name" value="GTP cyclohydrolase 1 type 2"/>
    <property type="match status" value="1"/>
</dbReference>
<feature type="binding site" evidence="6">
    <location>
        <position position="103"/>
    </location>
    <ligand>
        <name>a divalent metal cation</name>
        <dbReference type="ChEBI" id="CHEBI:60240"/>
        <label>1</label>
    </ligand>
</feature>
<keyword evidence="8" id="KW-1185">Reference proteome</keyword>
<dbReference type="InterPro" id="IPR017221">
    <property type="entry name" value="DUF34/NIF3_bac"/>
</dbReference>
<evidence type="ECO:0000256" key="3">
    <source>
        <dbReference type="ARBA" id="ARBA00022112"/>
    </source>
</evidence>
<dbReference type="Gene3D" id="3.40.1390.30">
    <property type="entry name" value="NIF3 (NGG1p interacting factor 3)-like"/>
    <property type="match status" value="1"/>
</dbReference>
<accession>A0A7I7S8N7</accession>
<dbReference type="Pfam" id="PF01784">
    <property type="entry name" value="DUF34_NIF3"/>
    <property type="match status" value="1"/>
</dbReference>
<comment type="similarity">
    <text evidence="1 5">Belongs to the GTP cyclohydrolase I type 2/NIF3 family.</text>
</comment>
<evidence type="ECO:0000256" key="6">
    <source>
        <dbReference type="PIRSR" id="PIRSR602678-1"/>
    </source>
</evidence>
<feature type="binding site" evidence="6">
    <location>
        <position position="64"/>
    </location>
    <ligand>
        <name>a divalent metal cation</name>
        <dbReference type="ChEBI" id="CHEBI:60240"/>
        <label>2</label>
    </ligand>
</feature>
<dbReference type="InterPro" id="IPR036069">
    <property type="entry name" value="DUF34/NIF3_sf"/>
</dbReference>
<protein>
    <recommendedName>
        <fullName evidence="3 5">GTP cyclohydrolase 1 type 2 homolog</fullName>
    </recommendedName>
</protein>
<evidence type="ECO:0000256" key="2">
    <source>
        <dbReference type="ARBA" id="ARBA00011643"/>
    </source>
</evidence>
<dbReference type="GO" id="GO:0046872">
    <property type="term" value="F:metal ion binding"/>
    <property type="evidence" value="ECO:0007669"/>
    <property type="project" value="UniProtKB-UniRule"/>
</dbReference>
<comment type="subunit">
    <text evidence="2">Homohexamer.</text>
</comment>
<evidence type="ECO:0000313" key="7">
    <source>
        <dbReference type="EMBL" id="OSC35533.1"/>
    </source>
</evidence>
<dbReference type="PANTHER" id="PTHR13799">
    <property type="entry name" value="NGG1 INTERACTING FACTOR 3"/>
    <property type="match status" value="1"/>
</dbReference>
<feature type="binding site" evidence="6">
    <location>
        <position position="337"/>
    </location>
    <ligand>
        <name>a divalent metal cation</name>
        <dbReference type="ChEBI" id="CHEBI:60240"/>
        <label>1</label>
    </ligand>
</feature>